<evidence type="ECO:0000313" key="1">
    <source>
        <dbReference type="EMBL" id="KAK6985210.1"/>
    </source>
</evidence>
<keyword evidence="2" id="KW-1185">Reference proteome</keyword>
<evidence type="ECO:0000313" key="2">
    <source>
        <dbReference type="Proteomes" id="UP001362999"/>
    </source>
</evidence>
<dbReference type="EMBL" id="JAWWNJ010000132">
    <property type="protein sequence ID" value="KAK6985210.1"/>
    <property type="molecule type" value="Genomic_DNA"/>
</dbReference>
<dbReference type="Proteomes" id="UP001362999">
    <property type="component" value="Unassembled WGS sequence"/>
</dbReference>
<protein>
    <submittedName>
        <fullName evidence="1">Uncharacterized protein</fullName>
    </submittedName>
</protein>
<proteinExistence type="predicted"/>
<comment type="caution">
    <text evidence="1">The sequence shown here is derived from an EMBL/GenBank/DDBJ whole genome shotgun (WGS) entry which is preliminary data.</text>
</comment>
<organism evidence="1 2">
    <name type="scientific">Favolaschia claudopus</name>
    <dbReference type="NCBI Taxonomy" id="2862362"/>
    <lineage>
        <taxon>Eukaryota</taxon>
        <taxon>Fungi</taxon>
        <taxon>Dikarya</taxon>
        <taxon>Basidiomycota</taxon>
        <taxon>Agaricomycotina</taxon>
        <taxon>Agaricomycetes</taxon>
        <taxon>Agaricomycetidae</taxon>
        <taxon>Agaricales</taxon>
        <taxon>Marasmiineae</taxon>
        <taxon>Mycenaceae</taxon>
        <taxon>Favolaschia</taxon>
    </lineage>
</organism>
<sequence>MLPVGLIPSLPGCANLLRCRERIIVVQNCGRASAPGFFPFLPLSSPFALWMWWFCRSPWDSPLKSLSAARCVVRNVKYYRQGRHDASRPHRQRGQRLLDRHALLQSQTVELLSLIYHDIDIAPPVYLSPNYVNPFDHTRPPSTSRSEKSPPDLDTPLAPPTQLALIYLIFNLGARVELNLPAYNAEAEHYFDLASAAMSGGFAVPRRARRGRGAVRGWSACRRWVCLLVGMRMAGEGYSMAAAWEMVLLAAQLRRRCIFSGSCI</sequence>
<gene>
    <name evidence="1" type="ORF">R3P38DRAFT_3230885</name>
</gene>
<name>A0AAV9ZLZ9_9AGAR</name>
<dbReference type="AlphaFoldDB" id="A0AAV9ZLZ9"/>
<accession>A0AAV9ZLZ9</accession>
<reference evidence="1 2" key="1">
    <citation type="journal article" date="2024" name="J Genomics">
        <title>Draft genome sequencing and assembly of Favolaschia claudopus CIRM-BRFM 2984 isolated from oak limbs.</title>
        <authorList>
            <person name="Navarro D."/>
            <person name="Drula E."/>
            <person name="Chaduli D."/>
            <person name="Cazenave R."/>
            <person name="Ahrendt S."/>
            <person name="Wang J."/>
            <person name="Lipzen A."/>
            <person name="Daum C."/>
            <person name="Barry K."/>
            <person name="Grigoriev I.V."/>
            <person name="Favel A."/>
            <person name="Rosso M.N."/>
            <person name="Martin F."/>
        </authorList>
    </citation>
    <scope>NUCLEOTIDE SEQUENCE [LARGE SCALE GENOMIC DNA]</scope>
    <source>
        <strain evidence="1 2">CIRM-BRFM 2984</strain>
    </source>
</reference>